<keyword evidence="12" id="KW-1185">Reference proteome</keyword>
<evidence type="ECO:0000256" key="6">
    <source>
        <dbReference type="ARBA" id="ARBA00022777"/>
    </source>
</evidence>
<dbReference type="InterPro" id="IPR037528">
    <property type="entry name" value="ArgB"/>
</dbReference>
<keyword evidence="5 9" id="KW-0547">Nucleotide-binding</keyword>
<dbReference type="PIRSF" id="PIRSF000728">
    <property type="entry name" value="NAGK"/>
    <property type="match status" value="1"/>
</dbReference>
<dbReference type="UniPathway" id="UPA00068">
    <property type="reaction ID" value="UER00107"/>
</dbReference>
<dbReference type="InterPro" id="IPR001048">
    <property type="entry name" value="Asp/Glu/Uridylate_kinase"/>
</dbReference>
<evidence type="ECO:0000256" key="3">
    <source>
        <dbReference type="ARBA" id="ARBA00022605"/>
    </source>
</evidence>
<dbReference type="EC" id="2.7.2.8" evidence="9"/>
<dbReference type="PANTHER" id="PTHR23342">
    <property type="entry name" value="N-ACETYLGLUTAMATE SYNTHASE"/>
    <property type="match status" value="1"/>
</dbReference>
<dbReference type="GO" id="GO:0003991">
    <property type="term" value="F:acetylglutamate kinase activity"/>
    <property type="evidence" value="ECO:0007669"/>
    <property type="project" value="UniProtKB-UniRule"/>
</dbReference>
<evidence type="ECO:0000259" key="10">
    <source>
        <dbReference type="Pfam" id="PF00696"/>
    </source>
</evidence>
<dbReference type="GO" id="GO:0005737">
    <property type="term" value="C:cytoplasm"/>
    <property type="evidence" value="ECO:0007669"/>
    <property type="project" value="UniProtKB-SubCell"/>
</dbReference>
<feature type="binding site" evidence="9">
    <location>
        <begin position="68"/>
        <end position="69"/>
    </location>
    <ligand>
        <name>substrate</name>
    </ligand>
</feature>
<dbReference type="AlphaFoldDB" id="A0A7R6SRQ5"/>
<sequence length="304" mass="32201">MPLTRKAAINTANVLSEALPYIQRFSGKTVVIKYGGNAMIDEKLKDSFARDIVMMKLIGINPIVVHGGGPQIGDLLDKLAIESHFVNGMRVTDSKTMDVVEMVLGGMVNKDIVGLINRNGGKAIGLTGKDGMLLGARKLKVKHKSPEMEAPEIIDIGHVGEVDHVNTSVLDMLSNSDFIPVIAPIGVGADGASYNINADLVAGKVSEVLQAEKLILLTNISGLMDKEGQVLTGLSTTQVDDLIEDGTIYGGMLPKIDCALSAVKSGVTSAHIIDGRVEHSCLLELFTDEGVGTLISNHPPKVSN</sequence>
<evidence type="ECO:0000313" key="11">
    <source>
        <dbReference type="EMBL" id="BBB25405.1"/>
    </source>
</evidence>
<keyword evidence="3 9" id="KW-0028">Amino-acid biosynthesis</keyword>
<dbReference type="HAMAP" id="MF_00082">
    <property type="entry name" value="ArgB"/>
    <property type="match status" value="1"/>
</dbReference>
<evidence type="ECO:0000313" key="12">
    <source>
        <dbReference type="Proteomes" id="UP000595663"/>
    </source>
</evidence>
<comment type="subcellular location">
    <subcellularLocation>
        <location evidence="9">Cytoplasm</location>
    </subcellularLocation>
</comment>
<comment type="catalytic activity">
    <reaction evidence="8 9">
        <text>N-acetyl-L-glutamate + ATP = N-acetyl-L-glutamyl 5-phosphate + ADP</text>
        <dbReference type="Rhea" id="RHEA:14629"/>
        <dbReference type="ChEBI" id="CHEBI:30616"/>
        <dbReference type="ChEBI" id="CHEBI:44337"/>
        <dbReference type="ChEBI" id="CHEBI:57936"/>
        <dbReference type="ChEBI" id="CHEBI:456216"/>
        <dbReference type="EC" id="2.7.2.8"/>
    </reaction>
</comment>
<feature type="binding site" evidence="9">
    <location>
        <position position="195"/>
    </location>
    <ligand>
        <name>substrate</name>
    </ligand>
</feature>
<accession>A0A7R6SRQ5</accession>
<feature type="site" description="Transition state stabilizer" evidence="9">
    <location>
        <position position="33"/>
    </location>
</feature>
<comment type="function">
    <text evidence="9">Catalyzes the ATP-dependent phosphorylation of N-acetyl-L-glutamate.</text>
</comment>
<feature type="site" description="Transition state stabilizer" evidence="9">
    <location>
        <position position="255"/>
    </location>
</feature>
<feature type="domain" description="Aspartate/glutamate/uridylate kinase" evidence="10">
    <location>
        <begin position="28"/>
        <end position="274"/>
    </location>
</feature>
<dbReference type="KEGG" id="ajp:AMJAP_0806"/>
<dbReference type="InterPro" id="IPR041727">
    <property type="entry name" value="NAGK-C"/>
</dbReference>
<evidence type="ECO:0000256" key="5">
    <source>
        <dbReference type="ARBA" id="ARBA00022741"/>
    </source>
</evidence>
<reference evidence="11 12" key="1">
    <citation type="journal article" date="2008" name="Int. J. Syst. Evol. Microbiol.">
        <title>Amphritea japonica sp. nov. and Amphritea balenae sp. nov., isolated from the sediment adjacent to sperm whale carcasses off Kagoshima, Japan.</title>
        <authorList>
            <person name="Miyazaki M."/>
            <person name="Nogi Y."/>
            <person name="Fujiwara Y."/>
            <person name="Kawato M."/>
            <person name="Nagahama T."/>
            <person name="Kubokawa K."/>
            <person name="Horikoshi K."/>
        </authorList>
    </citation>
    <scope>NUCLEOTIDE SEQUENCE [LARGE SCALE GENOMIC DNA]</scope>
    <source>
        <strain evidence="11 12">ATCC BAA-1530</strain>
    </source>
</reference>
<dbReference type="Pfam" id="PF00696">
    <property type="entry name" value="AA_kinase"/>
    <property type="match status" value="1"/>
</dbReference>
<dbReference type="EMBL" id="AP014545">
    <property type="protein sequence ID" value="BBB25405.1"/>
    <property type="molecule type" value="Genomic_DNA"/>
</dbReference>
<dbReference type="PANTHER" id="PTHR23342:SF0">
    <property type="entry name" value="N-ACETYLGLUTAMATE SYNTHASE, MITOCHONDRIAL"/>
    <property type="match status" value="1"/>
</dbReference>
<dbReference type="PRINTS" id="PR00474">
    <property type="entry name" value="GLU5KINASE"/>
</dbReference>
<evidence type="ECO:0000256" key="2">
    <source>
        <dbReference type="ARBA" id="ARBA00022571"/>
    </source>
</evidence>
<feature type="binding site" evidence="9">
    <location>
        <position position="90"/>
    </location>
    <ligand>
        <name>substrate</name>
    </ligand>
</feature>
<dbReference type="InterPro" id="IPR004662">
    <property type="entry name" value="AcgluKinase_fam"/>
</dbReference>
<evidence type="ECO:0000256" key="7">
    <source>
        <dbReference type="ARBA" id="ARBA00022840"/>
    </source>
</evidence>
<organism evidence="11 12">
    <name type="scientific">Amphritea japonica ATCC BAA-1530</name>
    <dbReference type="NCBI Taxonomy" id="1278309"/>
    <lineage>
        <taxon>Bacteria</taxon>
        <taxon>Pseudomonadati</taxon>
        <taxon>Pseudomonadota</taxon>
        <taxon>Gammaproteobacteria</taxon>
        <taxon>Oceanospirillales</taxon>
        <taxon>Oceanospirillaceae</taxon>
        <taxon>Amphritea</taxon>
    </lineage>
</organism>
<name>A0A7R6SRQ5_9GAMM</name>
<dbReference type="GO" id="GO:0005524">
    <property type="term" value="F:ATP binding"/>
    <property type="evidence" value="ECO:0007669"/>
    <property type="project" value="UniProtKB-UniRule"/>
</dbReference>
<protein>
    <recommendedName>
        <fullName evidence="9">Acetylglutamate kinase</fullName>
        <ecNumber evidence="9">2.7.2.8</ecNumber>
    </recommendedName>
    <alternativeName>
        <fullName evidence="9">N-acetyl-L-glutamate 5-phosphotransferase</fullName>
    </alternativeName>
    <alternativeName>
        <fullName evidence="9">NAG kinase</fullName>
        <shortName evidence="9">NAGK</shortName>
    </alternativeName>
</protein>
<keyword evidence="6 9" id="KW-0418">Kinase</keyword>
<evidence type="ECO:0000256" key="1">
    <source>
        <dbReference type="ARBA" id="ARBA00004828"/>
    </source>
</evidence>
<gene>
    <name evidence="9 11" type="primary">argB</name>
    <name evidence="11" type="ORF">AMJAP_0806</name>
</gene>
<dbReference type="SUPFAM" id="SSF53633">
    <property type="entry name" value="Carbamate kinase-like"/>
    <property type="match status" value="1"/>
</dbReference>
<evidence type="ECO:0000256" key="8">
    <source>
        <dbReference type="ARBA" id="ARBA00048141"/>
    </source>
</evidence>
<dbReference type="GO" id="GO:0042450">
    <property type="term" value="P:L-arginine biosynthetic process via ornithine"/>
    <property type="evidence" value="ECO:0007669"/>
    <property type="project" value="UniProtKB-UniRule"/>
</dbReference>
<dbReference type="InterPro" id="IPR001057">
    <property type="entry name" value="Glu/AcGlu_kinase"/>
</dbReference>
<dbReference type="OrthoDB" id="9803155at2"/>
<evidence type="ECO:0000256" key="9">
    <source>
        <dbReference type="HAMAP-Rule" id="MF_00082"/>
    </source>
</evidence>
<comment type="pathway">
    <text evidence="1 9">Amino-acid biosynthesis; L-arginine biosynthesis; N(2)-acetyl-L-ornithine from L-glutamate: step 2/4.</text>
</comment>
<keyword evidence="2 9" id="KW-0055">Arginine biosynthesis</keyword>
<keyword evidence="4 9" id="KW-0808">Transferase</keyword>
<dbReference type="Gene3D" id="3.40.1160.10">
    <property type="entry name" value="Acetylglutamate kinase-like"/>
    <property type="match status" value="1"/>
</dbReference>
<dbReference type="NCBIfam" id="TIGR00761">
    <property type="entry name" value="argB"/>
    <property type="match status" value="1"/>
</dbReference>
<keyword evidence="7 9" id="KW-0067">ATP-binding</keyword>
<dbReference type="InterPro" id="IPR036393">
    <property type="entry name" value="AceGlu_kinase-like_sf"/>
</dbReference>
<keyword evidence="9" id="KW-0963">Cytoplasm</keyword>
<dbReference type="FunFam" id="3.40.1160.10:FF:000004">
    <property type="entry name" value="Acetylglutamate kinase"/>
    <property type="match status" value="1"/>
</dbReference>
<proteinExistence type="inferred from homology"/>
<dbReference type="Proteomes" id="UP000595663">
    <property type="component" value="Chromosome"/>
</dbReference>
<dbReference type="CDD" id="cd04250">
    <property type="entry name" value="AAK_NAGK-C"/>
    <property type="match status" value="1"/>
</dbReference>
<comment type="similarity">
    <text evidence="9">Belongs to the acetylglutamate kinase family. ArgB subfamily.</text>
</comment>
<evidence type="ECO:0000256" key="4">
    <source>
        <dbReference type="ARBA" id="ARBA00022679"/>
    </source>
</evidence>
<dbReference type="RefSeq" id="WP_019622525.1">
    <property type="nucleotide sequence ID" value="NZ_AP014545.1"/>
</dbReference>